<dbReference type="AlphaFoldDB" id="A0AAJ5D0B0"/>
<reference evidence="6 8" key="3">
    <citation type="submission" date="2018-06" db="EMBL/GenBank/DDBJ databases">
        <authorList>
            <consortium name="Pathogen Informatics"/>
            <person name="Doyle S."/>
        </authorList>
    </citation>
    <scope>NUCLEOTIDE SEQUENCE [LARGE SCALE GENOMIC DNA]</scope>
    <source>
        <strain evidence="6 8">NCTC13159</strain>
    </source>
</reference>
<gene>
    <name evidence="6" type="primary">mcbR_2</name>
    <name evidence="6" type="ORF">NCTC13159_01956</name>
    <name evidence="5" type="ORF">RO07_11470</name>
</gene>
<dbReference type="SUPFAM" id="SSF46785">
    <property type="entry name" value="Winged helix' DNA-binding domain"/>
    <property type="match status" value="1"/>
</dbReference>
<dbReference type="GO" id="GO:0003700">
    <property type="term" value="F:DNA-binding transcription factor activity"/>
    <property type="evidence" value="ECO:0007669"/>
    <property type="project" value="InterPro"/>
</dbReference>
<sequence>MSDVSSLSTVERAYEEIRRQILAGELLEGAPIRQDDIAAKIGVSKIPVREALMRLQSEGWVTLKRNAGAFVTPLTASDCVEMLDLRIALECRALELAVPNMAPSDLALAEHLLKRYEKADTPQSWSELNLAFHQTLYAPADRPRLVATAQAAQERMGRFLRTHLLAVNDHQRSYDEHVAIHQACAAGDTKNAVRLLRKHLEQTQREVMAYFRLNGRTSA</sequence>
<dbReference type="PROSITE" id="PS50949">
    <property type="entry name" value="HTH_GNTR"/>
    <property type="match status" value="1"/>
</dbReference>
<dbReference type="Gene3D" id="1.10.10.10">
    <property type="entry name" value="Winged helix-like DNA-binding domain superfamily/Winged helix DNA-binding domain"/>
    <property type="match status" value="1"/>
</dbReference>
<evidence type="ECO:0000313" key="7">
    <source>
        <dbReference type="Proteomes" id="UP000035086"/>
    </source>
</evidence>
<dbReference type="Pfam" id="PF00392">
    <property type="entry name" value="GntR"/>
    <property type="match status" value="1"/>
</dbReference>
<dbReference type="EMBL" id="CP010310">
    <property type="protein sequence ID" value="AJC23261.1"/>
    <property type="molecule type" value="Genomic_DNA"/>
</dbReference>
<evidence type="ECO:0000256" key="3">
    <source>
        <dbReference type="ARBA" id="ARBA00023163"/>
    </source>
</evidence>
<dbReference type="SMART" id="SM00345">
    <property type="entry name" value="HTH_GNTR"/>
    <property type="match status" value="1"/>
</dbReference>
<proteinExistence type="predicted"/>
<dbReference type="KEGG" id="ppul:RO07_11470"/>
<organism evidence="6 8">
    <name type="scientific">Pandoraea pulmonicola</name>
    <dbReference type="NCBI Taxonomy" id="93221"/>
    <lineage>
        <taxon>Bacteria</taxon>
        <taxon>Pseudomonadati</taxon>
        <taxon>Pseudomonadota</taxon>
        <taxon>Betaproteobacteria</taxon>
        <taxon>Burkholderiales</taxon>
        <taxon>Burkholderiaceae</taxon>
        <taxon>Pandoraea</taxon>
    </lineage>
</organism>
<dbReference type="PANTHER" id="PTHR43537:SF41">
    <property type="entry name" value="TRANSCRIPTIONAL REGULATORY PROTEIN"/>
    <property type="match status" value="1"/>
</dbReference>
<evidence type="ECO:0000256" key="2">
    <source>
        <dbReference type="ARBA" id="ARBA00023125"/>
    </source>
</evidence>
<dbReference type="InterPro" id="IPR008920">
    <property type="entry name" value="TF_FadR/GntR_C"/>
</dbReference>
<protein>
    <submittedName>
        <fullName evidence="5">GntR family transcriptional regulator</fullName>
    </submittedName>
    <submittedName>
        <fullName evidence="6">HTH-type transcriptional regulator mcbR</fullName>
    </submittedName>
</protein>
<dbReference type="Pfam" id="PF07729">
    <property type="entry name" value="FCD"/>
    <property type="match status" value="1"/>
</dbReference>
<reference evidence="7" key="1">
    <citation type="submission" date="2014-12" db="EMBL/GenBank/DDBJ databases">
        <title>Complete Genome Sequencing of Pandoraea pulmonicola DSM 16583.</title>
        <authorList>
            <person name="Chan K.-G."/>
        </authorList>
    </citation>
    <scope>NUCLEOTIDE SEQUENCE [LARGE SCALE GENOMIC DNA]</scope>
    <source>
        <strain evidence="7">DSM 16583</strain>
    </source>
</reference>
<dbReference type="CDD" id="cd07377">
    <property type="entry name" value="WHTH_GntR"/>
    <property type="match status" value="1"/>
</dbReference>
<name>A0AAJ5D0B0_PANPU</name>
<evidence type="ECO:0000256" key="1">
    <source>
        <dbReference type="ARBA" id="ARBA00023015"/>
    </source>
</evidence>
<dbReference type="Proteomes" id="UP000035086">
    <property type="component" value="Chromosome"/>
</dbReference>
<dbReference type="EMBL" id="UGSJ01000001">
    <property type="protein sequence ID" value="SUA90473.1"/>
    <property type="molecule type" value="Genomic_DNA"/>
</dbReference>
<dbReference type="SUPFAM" id="SSF48008">
    <property type="entry name" value="GntR ligand-binding domain-like"/>
    <property type="match status" value="1"/>
</dbReference>
<dbReference type="InterPro" id="IPR036388">
    <property type="entry name" value="WH-like_DNA-bd_sf"/>
</dbReference>
<evidence type="ECO:0000313" key="8">
    <source>
        <dbReference type="Proteomes" id="UP000254589"/>
    </source>
</evidence>
<dbReference type="InterPro" id="IPR011711">
    <property type="entry name" value="GntR_C"/>
</dbReference>
<dbReference type="PANTHER" id="PTHR43537">
    <property type="entry name" value="TRANSCRIPTIONAL REGULATOR, GNTR FAMILY"/>
    <property type="match status" value="1"/>
</dbReference>
<dbReference type="Gene3D" id="1.20.120.530">
    <property type="entry name" value="GntR ligand-binding domain-like"/>
    <property type="match status" value="1"/>
</dbReference>
<keyword evidence="3" id="KW-0804">Transcription</keyword>
<evidence type="ECO:0000313" key="5">
    <source>
        <dbReference type="EMBL" id="AJC23261.1"/>
    </source>
</evidence>
<keyword evidence="1" id="KW-0805">Transcription regulation</keyword>
<reference evidence="5" key="2">
    <citation type="submission" date="2016-11" db="EMBL/GenBank/DDBJ databases">
        <title>Complete Genome Sequencing of Pandoraea pulmonicola DSM 16583.</title>
        <authorList>
            <person name="Chan K.-G."/>
        </authorList>
    </citation>
    <scope>NUCLEOTIDE SEQUENCE</scope>
    <source>
        <strain evidence="5">DSM 16583</strain>
    </source>
</reference>
<evidence type="ECO:0000313" key="6">
    <source>
        <dbReference type="EMBL" id="SUA90473.1"/>
    </source>
</evidence>
<dbReference type="Proteomes" id="UP000254589">
    <property type="component" value="Unassembled WGS sequence"/>
</dbReference>
<dbReference type="GO" id="GO:0003677">
    <property type="term" value="F:DNA binding"/>
    <property type="evidence" value="ECO:0007669"/>
    <property type="project" value="UniProtKB-KW"/>
</dbReference>
<dbReference type="RefSeq" id="WP_039414080.1">
    <property type="nucleotide sequence ID" value="NZ_CP010310.2"/>
</dbReference>
<feature type="domain" description="HTH gntR-type" evidence="4">
    <location>
        <begin position="7"/>
        <end position="74"/>
    </location>
</feature>
<keyword evidence="7" id="KW-1185">Reference proteome</keyword>
<dbReference type="SMART" id="SM00895">
    <property type="entry name" value="FCD"/>
    <property type="match status" value="1"/>
</dbReference>
<accession>A0AAJ5D0B0</accession>
<dbReference type="InterPro" id="IPR036390">
    <property type="entry name" value="WH_DNA-bd_sf"/>
</dbReference>
<dbReference type="InterPro" id="IPR000524">
    <property type="entry name" value="Tscrpt_reg_HTH_GntR"/>
</dbReference>
<evidence type="ECO:0000259" key="4">
    <source>
        <dbReference type="PROSITE" id="PS50949"/>
    </source>
</evidence>
<keyword evidence="2" id="KW-0238">DNA-binding</keyword>